<accession>A0A150WRN3</accession>
<comment type="caution">
    <text evidence="2">The sequence shown here is derived from an EMBL/GenBank/DDBJ whole genome shotgun (WGS) entry which is preliminary data.</text>
</comment>
<dbReference type="Gene3D" id="3.40.50.1240">
    <property type="entry name" value="Phosphoglycerate mutase-like"/>
    <property type="match status" value="1"/>
</dbReference>
<dbReference type="RefSeq" id="WP_061834747.1">
    <property type="nucleotide sequence ID" value="NZ_LUKE01000001.1"/>
</dbReference>
<sequence>MIIRILSLCLLVLAFCNAGTAQAAPARIIILRHAEKVSDLEKNLSPEGYARAEALAKYFSSSGFLNTYGKPEIFFAASPKGNSSLRSVETVAPAAQVLKVPLDSSFDKDDGEDLMEYVLRNTKFDGKTVVICWNRKGIPDLLNPLEGDFPKRWSENVFDRFWILEQQADRSYYLTSIPQDLY</sequence>
<keyword evidence="3" id="KW-1185">Reference proteome</keyword>
<dbReference type="SUPFAM" id="SSF53254">
    <property type="entry name" value="Phosphoglycerate mutase-like"/>
    <property type="match status" value="1"/>
</dbReference>
<dbReference type="EMBL" id="LUKE01000001">
    <property type="protein sequence ID" value="KYG67171.1"/>
    <property type="molecule type" value="Genomic_DNA"/>
</dbReference>
<protein>
    <recommendedName>
        <fullName evidence="4">Histidine phosphatase family protein</fullName>
    </recommendedName>
</protein>
<dbReference type="Proteomes" id="UP000075320">
    <property type="component" value="Unassembled WGS sequence"/>
</dbReference>
<organism evidence="2 3">
    <name type="scientific">Bdellovibrio bacteriovorus</name>
    <dbReference type="NCBI Taxonomy" id="959"/>
    <lineage>
        <taxon>Bacteria</taxon>
        <taxon>Pseudomonadati</taxon>
        <taxon>Bdellovibrionota</taxon>
        <taxon>Bdellovibrionia</taxon>
        <taxon>Bdellovibrionales</taxon>
        <taxon>Pseudobdellovibrionaceae</taxon>
        <taxon>Bdellovibrio</taxon>
    </lineage>
</organism>
<evidence type="ECO:0000313" key="3">
    <source>
        <dbReference type="Proteomes" id="UP000075320"/>
    </source>
</evidence>
<feature type="signal peptide" evidence="1">
    <location>
        <begin position="1"/>
        <end position="23"/>
    </location>
</feature>
<evidence type="ECO:0000256" key="1">
    <source>
        <dbReference type="SAM" id="SignalP"/>
    </source>
</evidence>
<name>A0A150WRN3_BDEBC</name>
<reference evidence="2 3" key="1">
    <citation type="submission" date="2016-03" db="EMBL/GenBank/DDBJ databases">
        <authorList>
            <person name="Ploux O."/>
        </authorList>
    </citation>
    <scope>NUCLEOTIDE SEQUENCE [LARGE SCALE GENOMIC DNA]</scope>
    <source>
        <strain evidence="2 3">R0</strain>
    </source>
</reference>
<dbReference type="AlphaFoldDB" id="A0A150WRN3"/>
<proteinExistence type="predicted"/>
<keyword evidence="1" id="KW-0732">Signal</keyword>
<dbReference type="InterPro" id="IPR029033">
    <property type="entry name" value="His_PPase_superfam"/>
</dbReference>
<evidence type="ECO:0008006" key="4">
    <source>
        <dbReference type="Google" id="ProtNLM"/>
    </source>
</evidence>
<evidence type="ECO:0000313" key="2">
    <source>
        <dbReference type="EMBL" id="KYG67171.1"/>
    </source>
</evidence>
<gene>
    <name evidence="2" type="ORF">AZI86_09175</name>
</gene>
<dbReference type="OrthoDB" id="8448116at2"/>
<feature type="chain" id="PRO_5007573591" description="Histidine phosphatase family protein" evidence="1">
    <location>
        <begin position="24"/>
        <end position="182"/>
    </location>
</feature>